<dbReference type="SUPFAM" id="SSF58104">
    <property type="entry name" value="Methyl-accepting chemotaxis protein (MCP) signaling domain"/>
    <property type="match status" value="1"/>
</dbReference>
<evidence type="ECO:0000256" key="10">
    <source>
        <dbReference type="PROSITE-ProRule" id="PRU00284"/>
    </source>
</evidence>
<dbReference type="RefSeq" id="WP_063235337.1">
    <property type="nucleotide sequence ID" value="NZ_BCVO01000024.1"/>
</dbReference>
<feature type="domain" description="HAMP" evidence="14">
    <location>
        <begin position="307"/>
        <end position="359"/>
    </location>
</feature>
<proteinExistence type="inferred from homology"/>
<dbReference type="Gene3D" id="1.10.287.950">
    <property type="entry name" value="Methyl-accepting chemotaxis protein"/>
    <property type="match status" value="1"/>
</dbReference>
<reference evidence="15 16" key="1">
    <citation type="submission" date="2016-10" db="EMBL/GenBank/DDBJ databases">
        <title>The whole genome sequencing and assembly of Bacillus simplex DSM 1321 strain.</title>
        <authorList>
            <person name="Park M.-K."/>
            <person name="Lee Y.-J."/>
            <person name="Yi H."/>
            <person name="Bahn Y.-S."/>
            <person name="Kim J.F."/>
            <person name="Lee D.-W."/>
        </authorList>
    </citation>
    <scope>NUCLEOTIDE SEQUENCE [LARGE SCALE GENOMIC DNA]</scope>
    <source>
        <strain evidence="15 16">DSM 1321</strain>
    </source>
</reference>
<evidence type="ECO:0000256" key="11">
    <source>
        <dbReference type="SAM" id="Coils"/>
    </source>
</evidence>
<keyword evidence="8 10" id="KW-0807">Transducer</keyword>
<evidence type="ECO:0000256" key="7">
    <source>
        <dbReference type="ARBA" id="ARBA00023136"/>
    </source>
</evidence>
<dbReference type="PROSITE" id="PS50885">
    <property type="entry name" value="HAMP"/>
    <property type="match status" value="1"/>
</dbReference>
<keyword evidence="3" id="KW-0488">Methylation</keyword>
<dbReference type="EMBL" id="CP017704">
    <property type="protein sequence ID" value="ASS94167.1"/>
    <property type="molecule type" value="Genomic_DNA"/>
</dbReference>
<feature type="transmembrane region" description="Helical" evidence="12">
    <location>
        <begin position="16"/>
        <end position="36"/>
    </location>
</feature>
<dbReference type="InterPro" id="IPR029151">
    <property type="entry name" value="Sensor-like_sf"/>
</dbReference>
<feature type="coiled-coil region" evidence="11">
    <location>
        <begin position="519"/>
        <end position="546"/>
    </location>
</feature>
<dbReference type="Gene3D" id="3.30.450.20">
    <property type="entry name" value="PAS domain"/>
    <property type="match status" value="2"/>
</dbReference>
<dbReference type="CDD" id="cd11386">
    <property type="entry name" value="MCP_signal"/>
    <property type="match status" value="1"/>
</dbReference>
<keyword evidence="4" id="KW-0145">Chemotaxis</keyword>
<evidence type="ECO:0000313" key="15">
    <source>
        <dbReference type="EMBL" id="ASS94167.1"/>
    </source>
</evidence>
<evidence type="ECO:0000259" key="13">
    <source>
        <dbReference type="PROSITE" id="PS50111"/>
    </source>
</evidence>
<evidence type="ECO:0000256" key="1">
    <source>
        <dbReference type="ARBA" id="ARBA00004651"/>
    </source>
</evidence>
<comment type="subcellular location">
    <subcellularLocation>
        <location evidence="1">Cell membrane</location>
        <topology evidence="1">Multi-pass membrane protein</topology>
    </subcellularLocation>
</comment>
<evidence type="ECO:0000256" key="4">
    <source>
        <dbReference type="ARBA" id="ARBA00022500"/>
    </source>
</evidence>
<keyword evidence="7 12" id="KW-0472">Membrane</keyword>
<feature type="transmembrane region" description="Helical" evidence="12">
    <location>
        <begin position="288"/>
        <end position="306"/>
    </location>
</feature>
<dbReference type="OrthoDB" id="9760371at2"/>
<dbReference type="InterPro" id="IPR033479">
    <property type="entry name" value="dCache_1"/>
</dbReference>
<evidence type="ECO:0000256" key="6">
    <source>
        <dbReference type="ARBA" id="ARBA00022989"/>
    </source>
</evidence>
<dbReference type="GO" id="GO:0005886">
    <property type="term" value="C:plasma membrane"/>
    <property type="evidence" value="ECO:0007669"/>
    <property type="project" value="UniProtKB-SubCell"/>
</dbReference>
<dbReference type="Gene3D" id="6.10.340.10">
    <property type="match status" value="1"/>
</dbReference>
<dbReference type="InterPro" id="IPR004089">
    <property type="entry name" value="MCPsignal_dom"/>
</dbReference>
<dbReference type="SMART" id="SM00283">
    <property type="entry name" value="MA"/>
    <property type="match status" value="1"/>
</dbReference>
<keyword evidence="2" id="KW-1003">Cell membrane</keyword>
<evidence type="ECO:0008006" key="17">
    <source>
        <dbReference type="Google" id="ProtNLM"/>
    </source>
</evidence>
<dbReference type="GO" id="GO:0007165">
    <property type="term" value="P:signal transduction"/>
    <property type="evidence" value="ECO:0007669"/>
    <property type="project" value="UniProtKB-KW"/>
</dbReference>
<dbReference type="Pfam" id="PF00015">
    <property type="entry name" value="MCPsignal"/>
    <property type="match status" value="1"/>
</dbReference>
<keyword evidence="11" id="KW-0175">Coiled coil</keyword>
<keyword evidence="6 12" id="KW-1133">Transmembrane helix</keyword>
<evidence type="ECO:0000256" key="8">
    <source>
        <dbReference type="ARBA" id="ARBA00023224"/>
    </source>
</evidence>
<dbReference type="CDD" id="cd12912">
    <property type="entry name" value="PDC2_MCP_like"/>
    <property type="match status" value="1"/>
</dbReference>
<dbReference type="CDD" id="cd06225">
    <property type="entry name" value="HAMP"/>
    <property type="match status" value="1"/>
</dbReference>
<dbReference type="CDD" id="cd12913">
    <property type="entry name" value="PDC1_MCP_like"/>
    <property type="match status" value="1"/>
</dbReference>
<evidence type="ECO:0000313" key="16">
    <source>
        <dbReference type="Proteomes" id="UP000214618"/>
    </source>
</evidence>
<comment type="similarity">
    <text evidence="9">Belongs to the methyl-accepting chemotaxis (MCP) protein family.</text>
</comment>
<dbReference type="InterPro" id="IPR003660">
    <property type="entry name" value="HAMP_dom"/>
</dbReference>
<feature type="coiled-coil region" evidence="11">
    <location>
        <begin position="631"/>
        <end position="661"/>
    </location>
</feature>
<protein>
    <recommendedName>
        <fullName evidence="17">Chemotaxis protein</fullName>
    </recommendedName>
</protein>
<feature type="domain" description="Methyl-accepting transducer" evidence="13">
    <location>
        <begin position="378"/>
        <end position="635"/>
    </location>
</feature>
<dbReference type="SUPFAM" id="SSF103190">
    <property type="entry name" value="Sensory domain-like"/>
    <property type="match status" value="1"/>
</dbReference>
<dbReference type="Proteomes" id="UP000214618">
    <property type="component" value="Chromosome"/>
</dbReference>
<sequence length="664" mass="73300">MKRLTDWYFNSLKKQILIPFLALIMISGMAISYMSYKNSIELTTQELTGTTEEQVKSMNDSFEIFFQKTENQLDRIGKYPIMSTYGKNPESIIDEFSHTQSSSSEINGLYLGTEKNGKTLIFPKAELPADFDPRQRDWYQSALKQKNKTIWTEPYTDQATNTLVITAAKAIYDDRDELIGVLGVGISIDTLITMVNQTKFGETGYTVLLDKKGAFVTHPDKEKIQQDISKENIFKKMKSESGSMIEEFEGQSRIVGYATNPTTGWRIAGVMDENEVLVRASPMIIDNIITLLIVFTITALSAIFITRSLTNPIKKLQESIRKMADGDFTSKNSISRKDEIGQLAEDTSLMTRNMSHMLGVVNNLSDKVSDSSMTLVASAEENSAAANEVAMTMEQIAAGAIDQIEVGQNNEMAVKLLADKINDLEAQAGKMATESENMFKASEDGITQVQGLKQQFNETSLISSKMSTAVKSLDARSNDISAIVKTISGIAGQTNLLALNAAIEAARAGEHGKGFAVVADEVKKLAEQTENSLKEISEIIQAMQTDTTNTVHLIDQVNQKVHLQDTSVTDTENAFSHIASIIANTFSNFDEIKKMMNDMVNEVTRMANNAEKLNSISQETAAGTEEVSASVEQTNASMEQLNALASELDALSQEMHKEIKKFTF</sequence>
<evidence type="ECO:0000256" key="12">
    <source>
        <dbReference type="SAM" id="Phobius"/>
    </source>
</evidence>
<dbReference type="PANTHER" id="PTHR32089">
    <property type="entry name" value="METHYL-ACCEPTING CHEMOTAXIS PROTEIN MCPB"/>
    <property type="match status" value="1"/>
</dbReference>
<evidence type="ECO:0000256" key="3">
    <source>
        <dbReference type="ARBA" id="ARBA00022481"/>
    </source>
</evidence>
<evidence type="ECO:0000259" key="14">
    <source>
        <dbReference type="PROSITE" id="PS50885"/>
    </source>
</evidence>
<dbReference type="Pfam" id="PF02743">
    <property type="entry name" value="dCache_1"/>
    <property type="match status" value="1"/>
</dbReference>
<evidence type="ECO:0000256" key="2">
    <source>
        <dbReference type="ARBA" id="ARBA00022475"/>
    </source>
</evidence>
<accession>A0A223EG00</accession>
<evidence type="ECO:0000256" key="9">
    <source>
        <dbReference type="ARBA" id="ARBA00029447"/>
    </source>
</evidence>
<dbReference type="PANTHER" id="PTHR32089:SF114">
    <property type="entry name" value="METHYL-ACCEPTING CHEMOTAXIS PROTEIN MCPB"/>
    <property type="match status" value="1"/>
</dbReference>
<dbReference type="PROSITE" id="PS50111">
    <property type="entry name" value="CHEMOTAXIS_TRANSDUC_2"/>
    <property type="match status" value="1"/>
</dbReference>
<dbReference type="GeneID" id="56472968"/>
<dbReference type="SMART" id="SM00304">
    <property type="entry name" value="HAMP"/>
    <property type="match status" value="1"/>
</dbReference>
<keyword evidence="5 12" id="KW-0812">Transmembrane</keyword>
<dbReference type="Pfam" id="PF00672">
    <property type="entry name" value="HAMP"/>
    <property type="match status" value="1"/>
</dbReference>
<dbReference type="GO" id="GO:0006935">
    <property type="term" value="P:chemotaxis"/>
    <property type="evidence" value="ECO:0007669"/>
    <property type="project" value="UniProtKB-KW"/>
</dbReference>
<dbReference type="AlphaFoldDB" id="A0A223EG00"/>
<name>A0A223EG00_9BACI</name>
<organism evidence="15 16">
    <name type="scientific">Peribacillus simplex NBRC 15720 = DSM 1321</name>
    <dbReference type="NCBI Taxonomy" id="1349754"/>
    <lineage>
        <taxon>Bacteria</taxon>
        <taxon>Bacillati</taxon>
        <taxon>Bacillota</taxon>
        <taxon>Bacilli</taxon>
        <taxon>Bacillales</taxon>
        <taxon>Bacillaceae</taxon>
        <taxon>Peribacillus</taxon>
    </lineage>
</organism>
<evidence type="ECO:0000256" key="5">
    <source>
        <dbReference type="ARBA" id="ARBA00022692"/>
    </source>
</evidence>
<gene>
    <name evidence="15" type="ORF">BS1321_09490</name>
</gene>